<evidence type="ECO:0000256" key="7">
    <source>
        <dbReference type="ARBA" id="ARBA00022777"/>
    </source>
</evidence>
<dbReference type="InterPro" id="IPR036890">
    <property type="entry name" value="HATPase_C_sf"/>
</dbReference>
<dbReference type="InterPro" id="IPR036097">
    <property type="entry name" value="HisK_dim/P_sf"/>
</dbReference>
<organism evidence="13 14">
    <name type="scientific">Ralstonia condita</name>
    <dbReference type="NCBI Taxonomy" id="3058600"/>
    <lineage>
        <taxon>Bacteria</taxon>
        <taxon>Pseudomonadati</taxon>
        <taxon>Pseudomonadota</taxon>
        <taxon>Betaproteobacteria</taxon>
        <taxon>Burkholderiales</taxon>
        <taxon>Burkholderiaceae</taxon>
        <taxon>Ralstonia</taxon>
    </lineage>
</organism>
<accession>A0ABM9JF13</accession>
<keyword evidence="4" id="KW-0597">Phosphoprotein</keyword>
<dbReference type="InterPro" id="IPR005467">
    <property type="entry name" value="His_kinase_dom"/>
</dbReference>
<evidence type="ECO:0000256" key="11">
    <source>
        <dbReference type="SAM" id="Phobius"/>
    </source>
</evidence>
<dbReference type="PANTHER" id="PTHR45436">
    <property type="entry name" value="SENSOR HISTIDINE KINASE YKOH"/>
    <property type="match status" value="1"/>
</dbReference>
<dbReference type="Pfam" id="PF00512">
    <property type="entry name" value="HisKA"/>
    <property type="match status" value="1"/>
</dbReference>
<keyword evidence="5 13" id="KW-0808">Transferase</keyword>
<evidence type="ECO:0000259" key="12">
    <source>
        <dbReference type="PROSITE" id="PS50109"/>
    </source>
</evidence>
<feature type="transmembrane region" description="Helical" evidence="11">
    <location>
        <begin position="34"/>
        <end position="52"/>
    </location>
</feature>
<dbReference type="InterPro" id="IPR050428">
    <property type="entry name" value="TCS_sensor_his_kinase"/>
</dbReference>
<gene>
    <name evidence="13" type="primary">sasA_9</name>
    <name evidence="13" type="ORF">LMG7141_02580</name>
</gene>
<dbReference type="SMART" id="SM00388">
    <property type="entry name" value="HisKA"/>
    <property type="match status" value="1"/>
</dbReference>
<dbReference type="CDD" id="cd00075">
    <property type="entry name" value="HATPase"/>
    <property type="match status" value="1"/>
</dbReference>
<evidence type="ECO:0000313" key="13">
    <source>
        <dbReference type="EMBL" id="CAJ0791917.1"/>
    </source>
</evidence>
<dbReference type="Proteomes" id="UP001189616">
    <property type="component" value="Unassembled WGS sequence"/>
</dbReference>
<evidence type="ECO:0000256" key="3">
    <source>
        <dbReference type="ARBA" id="ARBA00012438"/>
    </source>
</evidence>
<dbReference type="InterPro" id="IPR003594">
    <property type="entry name" value="HATPase_dom"/>
</dbReference>
<dbReference type="Gene3D" id="3.30.565.10">
    <property type="entry name" value="Histidine kinase-like ATPase, C-terminal domain"/>
    <property type="match status" value="1"/>
</dbReference>
<dbReference type="SUPFAM" id="SSF55874">
    <property type="entry name" value="ATPase domain of HSP90 chaperone/DNA topoisomerase II/histidine kinase"/>
    <property type="match status" value="1"/>
</dbReference>
<dbReference type="InterPro" id="IPR013727">
    <property type="entry name" value="2CSK_N"/>
</dbReference>
<dbReference type="PANTHER" id="PTHR45436:SF1">
    <property type="entry name" value="SENSOR PROTEIN QSEC"/>
    <property type="match status" value="1"/>
</dbReference>
<dbReference type="EC" id="2.7.13.3" evidence="3"/>
<evidence type="ECO:0000256" key="4">
    <source>
        <dbReference type="ARBA" id="ARBA00022553"/>
    </source>
</evidence>
<comment type="subcellular location">
    <subcellularLocation>
        <location evidence="2">Membrane</location>
    </subcellularLocation>
</comment>
<dbReference type="SUPFAM" id="SSF47384">
    <property type="entry name" value="Homodimeric domain of signal transducing histidine kinase"/>
    <property type="match status" value="1"/>
</dbReference>
<keyword evidence="9 11" id="KW-0472">Membrane</keyword>
<keyword evidence="14" id="KW-1185">Reference proteome</keyword>
<dbReference type="CDD" id="cd00082">
    <property type="entry name" value="HisKA"/>
    <property type="match status" value="1"/>
</dbReference>
<protein>
    <recommendedName>
        <fullName evidence="3">histidine kinase</fullName>
        <ecNumber evidence="3">2.7.13.3</ecNumber>
    </recommendedName>
</protein>
<dbReference type="Gene3D" id="1.10.287.130">
    <property type="match status" value="1"/>
</dbReference>
<dbReference type="GO" id="GO:0016740">
    <property type="term" value="F:transferase activity"/>
    <property type="evidence" value="ECO:0007669"/>
    <property type="project" value="UniProtKB-KW"/>
</dbReference>
<evidence type="ECO:0000256" key="5">
    <source>
        <dbReference type="ARBA" id="ARBA00022679"/>
    </source>
</evidence>
<feature type="domain" description="Histidine kinase" evidence="12">
    <location>
        <begin position="277"/>
        <end position="490"/>
    </location>
</feature>
<reference evidence="13 14" key="1">
    <citation type="submission" date="2023-07" db="EMBL/GenBank/DDBJ databases">
        <authorList>
            <person name="Peeters C."/>
        </authorList>
    </citation>
    <scope>NUCLEOTIDE SEQUENCE [LARGE SCALE GENOMIC DNA]</scope>
    <source>
        <strain evidence="13 14">LMG 7141</strain>
    </source>
</reference>
<dbReference type="RefSeq" id="WP_316658046.1">
    <property type="nucleotide sequence ID" value="NZ_CATYWO010000003.1"/>
</dbReference>
<dbReference type="Pfam" id="PF02518">
    <property type="entry name" value="HATPase_c"/>
    <property type="match status" value="1"/>
</dbReference>
<keyword evidence="7" id="KW-0418">Kinase</keyword>
<dbReference type="InterPro" id="IPR003661">
    <property type="entry name" value="HisK_dim/P_dom"/>
</dbReference>
<sequence length="495" mass="53006">MPRPNPDSAGASPASPRPATTQTAQRARSLRARLVLWLALPLVIYVAADAWLDLAAARHNADLVHFHALDTAAQMISGQIEWDEGRLRVSVPPAALAVFAAPETTDVPVRDLVSYQVSTEHGRLLAGRLDFGTRPAFDAAGLADAGTYSDTVEGRPVHVAAVVRTMYDAGRIERVVTRVAQTMNGRDAMIRQLWWPSTVRQLALVGLALAMILIGLTLELRPILRLAANVSARSPTDLAALDPRGLQRELQPIAGAFNQYLQRIADNALTQKRFIADAAHQMRTPLAILDTQMQVAAQTNADAALHEVLKAARTSTRNLADLINDLLLLSQAEASAATSETVDLTQVARTVLEDLALLADGRRIDLGMDAPEPPQPVWTSGNRTLVAALLFNLVDNAVRYTQEGGHVTVQVAADYGWAMLTVTDDGPGIPPEAHARVFERFTRLAPHTQGSGLGLAIVRQIVDRMGGQIALAPGPGGVGLAVTVWLRRTGSPAAA</sequence>
<dbReference type="PROSITE" id="PS50109">
    <property type="entry name" value="HIS_KIN"/>
    <property type="match status" value="1"/>
</dbReference>
<feature type="region of interest" description="Disordered" evidence="10">
    <location>
        <begin position="1"/>
        <end position="24"/>
    </location>
</feature>
<evidence type="ECO:0000256" key="1">
    <source>
        <dbReference type="ARBA" id="ARBA00000085"/>
    </source>
</evidence>
<dbReference type="SMART" id="SM00387">
    <property type="entry name" value="HATPase_c"/>
    <property type="match status" value="1"/>
</dbReference>
<name>A0ABM9JF13_9RALS</name>
<evidence type="ECO:0000256" key="2">
    <source>
        <dbReference type="ARBA" id="ARBA00004370"/>
    </source>
</evidence>
<dbReference type="Pfam" id="PF08521">
    <property type="entry name" value="2CSK_N"/>
    <property type="match status" value="1"/>
</dbReference>
<keyword evidence="6 11" id="KW-0812">Transmembrane</keyword>
<evidence type="ECO:0000256" key="10">
    <source>
        <dbReference type="SAM" id="MobiDB-lite"/>
    </source>
</evidence>
<evidence type="ECO:0000313" key="14">
    <source>
        <dbReference type="Proteomes" id="UP001189616"/>
    </source>
</evidence>
<evidence type="ECO:0000256" key="6">
    <source>
        <dbReference type="ARBA" id="ARBA00022692"/>
    </source>
</evidence>
<dbReference type="InterPro" id="IPR004358">
    <property type="entry name" value="Sig_transdc_His_kin-like_C"/>
</dbReference>
<dbReference type="PRINTS" id="PR00344">
    <property type="entry name" value="BCTRLSENSOR"/>
</dbReference>
<proteinExistence type="predicted"/>
<evidence type="ECO:0000256" key="8">
    <source>
        <dbReference type="ARBA" id="ARBA00022989"/>
    </source>
</evidence>
<evidence type="ECO:0000256" key="9">
    <source>
        <dbReference type="ARBA" id="ARBA00023136"/>
    </source>
</evidence>
<keyword evidence="8 11" id="KW-1133">Transmembrane helix</keyword>
<comment type="caution">
    <text evidence="13">The sequence shown here is derived from an EMBL/GenBank/DDBJ whole genome shotgun (WGS) entry which is preliminary data.</text>
</comment>
<comment type="catalytic activity">
    <reaction evidence="1">
        <text>ATP + protein L-histidine = ADP + protein N-phospho-L-histidine.</text>
        <dbReference type="EC" id="2.7.13.3"/>
    </reaction>
</comment>
<dbReference type="EMBL" id="CATYWO010000003">
    <property type="protein sequence ID" value="CAJ0791917.1"/>
    <property type="molecule type" value="Genomic_DNA"/>
</dbReference>